<comment type="caution">
    <text evidence="1">The sequence shown here is derived from an EMBL/GenBank/DDBJ whole genome shotgun (WGS) entry which is preliminary data.</text>
</comment>
<evidence type="ECO:0000313" key="1">
    <source>
        <dbReference type="EMBL" id="MCG2462859.1"/>
    </source>
</evidence>
<evidence type="ECO:0000313" key="2">
    <source>
        <dbReference type="Proteomes" id="UP001200642"/>
    </source>
</evidence>
<dbReference type="InterPro" id="IPR024422">
    <property type="entry name" value="Protein_unknown_function_OB"/>
</dbReference>
<sequence length="141" mass="16023">MRIKKFKVVLGFFSFTILIGLIVATFYYNKPAVDVKDSEAMYFLTAQDLIDEFLEDEMGTSRKYSENIIQVKGKIYNISSNKGNSIITLKDPNAESSVICHMLPGENKRILQFKKGQSIYIKGICTGYLLDVIMVRCTLDD</sequence>
<proteinExistence type="predicted"/>
<protein>
    <submittedName>
        <fullName evidence="1">OB-fold putative lipoprotein</fullName>
    </submittedName>
</protein>
<gene>
    <name evidence="1" type="ORF">K8352_19000</name>
</gene>
<accession>A0AAE3EYU4</accession>
<organism evidence="1 2">
    <name type="scientific">Cerina litoralis</name>
    <dbReference type="NCBI Taxonomy" id="2874477"/>
    <lineage>
        <taxon>Bacteria</taxon>
        <taxon>Pseudomonadati</taxon>
        <taxon>Bacteroidota</taxon>
        <taxon>Flavobacteriia</taxon>
        <taxon>Flavobacteriales</taxon>
        <taxon>Flavobacteriaceae</taxon>
        <taxon>Cerina</taxon>
    </lineage>
</organism>
<keyword evidence="2" id="KW-1185">Reference proteome</keyword>
<name>A0AAE3EYU4_9FLAO</name>
<keyword evidence="1" id="KW-0449">Lipoprotein</keyword>
<dbReference type="AlphaFoldDB" id="A0AAE3EYU4"/>
<dbReference type="EMBL" id="JAIRBC010000050">
    <property type="protein sequence ID" value="MCG2462859.1"/>
    <property type="molecule type" value="Genomic_DNA"/>
</dbReference>
<dbReference type="RefSeq" id="WP_317903991.1">
    <property type="nucleotide sequence ID" value="NZ_JAIRBC010000050.1"/>
</dbReference>
<dbReference type="Proteomes" id="UP001200642">
    <property type="component" value="Unassembled WGS sequence"/>
</dbReference>
<dbReference type="Pfam" id="PF12869">
    <property type="entry name" value="tRNA_anti-like"/>
    <property type="match status" value="1"/>
</dbReference>
<reference evidence="1" key="1">
    <citation type="submission" date="2023-02" db="EMBL/GenBank/DDBJ databases">
        <title>Genome of Flavobacteriaceae gen. nov. sp. strain F89.</title>
        <authorList>
            <person name="Wang Y."/>
        </authorList>
    </citation>
    <scope>NUCLEOTIDE SEQUENCE</scope>
    <source>
        <strain evidence="1">F89</strain>
    </source>
</reference>